<keyword evidence="3" id="KW-1185">Reference proteome</keyword>
<accession>A0A6D2J8F4</accession>
<evidence type="ECO:0000256" key="1">
    <source>
        <dbReference type="SAM" id="MobiDB-lite"/>
    </source>
</evidence>
<sequence>MGVFPRFGGWINLNTQQPLKAESGKSENVESTKVPPIDPRYYDQNEVNRQIKLWRDAEKKHPWTDAPPKVTKQKGLCHMNIEMSVGYPPEALYEMFANPNNEEYSRTLKDDRPLLVSIFPL</sequence>
<proteinExistence type="predicted"/>
<dbReference type="OrthoDB" id="1112663at2759"/>
<evidence type="ECO:0000313" key="3">
    <source>
        <dbReference type="Proteomes" id="UP000467841"/>
    </source>
</evidence>
<dbReference type="EMBL" id="CACVBM020001163">
    <property type="protein sequence ID" value="CAA7036047.1"/>
    <property type="molecule type" value="Genomic_DNA"/>
</dbReference>
<dbReference type="PANTHER" id="PTHR31385">
    <property type="entry name" value="PUTATIVE (DUF220)-RELATED"/>
    <property type="match status" value="1"/>
</dbReference>
<gene>
    <name evidence="2" type="ORF">MERR_LOCUS23282</name>
</gene>
<reference evidence="2" key="1">
    <citation type="submission" date="2020-01" db="EMBL/GenBank/DDBJ databases">
        <authorList>
            <person name="Mishra B."/>
        </authorList>
    </citation>
    <scope>NUCLEOTIDE SEQUENCE [LARGE SCALE GENOMIC DNA]</scope>
</reference>
<name>A0A6D2J8F4_9BRAS</name>
<dbReference type="PANTHER" id="PTHR31385:SF1">
    <property type="entry name" value="PUTATIVE (DUF220)-RELATED"/>
    <property type="match status" value="1"/>
</dbReference>
<evidence type="ECO:0000313" key="2">
    <source>
        <dbReference type="EMBL" id="CAA7036047.1"/>
    </source>
</evidence>
<comment type="caution">
    <text evidence="2">The sequence shown here is derived from an EMBL/GenBank/DDBJ whole genome shotgun (WGS) entry which is preliminary data.</text>
</comment>
<organism evidence="2 3">
    <name type="scientific">Microthlaspi erraticum</name>
    <dbReference type="NCBI Taxonomy" id="1685480"/>
    <lineage>
        <taxon>Eukaryota</taxon>
        <taxon>Viridiplantae</taxon>
        <taxon>Streptophyta</taxon>
        <taxon>Embryophyta</taxon>
        <taxon>Tracheophyta</taxon>
        <taxon>Spermatophyta</taxon>
        <taxon>Magnoliopsida</taxon>
        <taxon>eudicotyledons</taxon>
        <taxon>Gunneridae</taxon>
        <taxon>Pentapetalae</taxon>
        <taxon>rosids</taxon>
        <taxon>malvids</taxon>
        <taxon>Brassicales</taxon>
        <taxon>Brassicaceae</taxon>
        <taxon>Coluteocarpeae</taxon>
        <taxon>Microthlaspi</taxon>
    </lineage>
</organism>
<dbReference type="AlphaFoldDB" id="A0A6D2J8F4"/>
<protein>
    <submittedName>
        <fullName evidence="2">Uncharacterized protein</fullName>
    </submittedName>
</protein>
<dbReference type="Proteomes" id="UP000467841">
    <property type="component" value="Unassembled WGS sequence"/>
</dbReference>
<feature type="region of interest" description="Disordered" evidence="1">
    <location>
        <begin position="15"/>
        <end position="41"/>
    </location>
</feature>